<dbReference type="InterPro" id="IPR018062">
    <property type="entry name" value="HTH_AraC-typ_CS"/>
</dbReference>
<evidence type="ECO:0000259" key="6">
    <source>
        <dbReference type="PROSITE" id="PS50110"/>
    </source>
</evidence>
<evidence type="ECO:0000256" key="2">
    <source>
        <dbReference type="ARBA" id="ARBA00023125"/>
    </source>
</evidence>
<dbReference type="InterPro" id="IPR009057">
    <property type="entry name" value="Homeodomain-like_sf"/>
</dbReference>
<dbReference type="SUPFAM" id="SSF46689">
    <property type="entry name" value="Homeodomain-like"/>
    <property type="match status" value="1"/>
</dbReference>
<dbReference type="GO" id="GO:0003700">
    <property type="term" value="F:DNA-binding transcription factor activity"/>
    <property type="evidence" value="ECO:0007669"/>
    <property type="project" value="InterPro"/>
</dbReference>
<dbReference type="PANTHER" id="PTHR47893">
    <property type="entry name" value="REGULATORY PROTEIN PCHR"/>
    <property type="match status" value="1"/>
</dbReference>
<dbReference type="PROSITE" id="PS01124">
    <property type="entry name" value="HTH_ARAC_FAMILY_2"/>
    <property type="match status" value="1"/>
</dbReference>
<dbReference type="SMART" id="SM00448">
    <property type="entry name" value="REC"/>
    <property type="match status" value="1"/>
</dbReference>
<feature type="modified residue" description="4-aspartylphosphate" evidence="4">
    <location>
        <position position="65"/>
    </location>
</feature>
<name>A0A3G2HZR9_9BURK</name>
<feature type="domain" description="HTH araC/xylS-type" evidence="5">
    <location>
        <begin position="165"/>
        <end position="263"/>
    </location>
</feature>
<dbReference type="PROSITE" id="PS00041">
    <property type="entry name" value="HTH_ARAC_FAMILY_1"/>
    <property type="match status" value="1"/>
</dbReference>
<dbReference type="OrthoDB" id="9801101at2"/>
<dbReference type="Pfam" id="PF00072">
    <property type="entry name" value="Response_reg"/>
    <property type="match status" value="1"/>
</dbReference>
<accession>A0A3G2HZR9</accession>
<dbReference type="Gene3D" id="3.40.50.2300">
    <property type="match status" value="1"/>
</dbReference>
<evidence type="ECO:0000313" key="7">
    <source>
        <dbReference type="EMBL" id="AYN22650.1"/>
    </source>
</evidence>
<evidence type="ECO:0000313" key="8">
    <source>
        <dbReference type="Proteomes" id="UP000268070"/>
    </source>
</evidence>
<dbReference type="Gene3D" id="1.10.10.60">
    <property type="entry name" value="Homeodomain-like"/>
    <property type="match status" value="2"/>
</dbReference>
<dbReference type="InterPro" id="IPR020449">
    <property type="entry name" value="Tscrpt_reg_AraC-type_HTH"/>
</dbReference>
<reference evidence="7 8" key="1">
    <citation type="submission" date="2018-09" db="EMBL/GenBank/DDBJ databases">
        <title>Complete genome sequence of the hydrocarbonoclastic bacterium Alcaligenes aquatilis QD168, isolated from a crude-oil polluted marine sediment of Central Chile.</title>
        <authorList>
            <person name="Duran R.E."/>
            <person name="Barra B."/>
            <person name="Salva-Serra F."/>
            <person name="Mendez V."/>
            <person name="Moore E.R.B."/>
            <person name="Seeger M."/>
        </authorList>
    </citation>
    <scope>NUCLEOTIDE SEQUENCE [LARGE SCALE GENOMIC DNA]</scope>
    <source>
        <strain evidence="7 8">QD168</strain>
    </source>
</reference>
<dbReference type="KEGG" id="aaqu:D3M96_03510"/>
<dbReference type="EMBL" id="CP032153">
    <property type="protein sequence ID" value="AYN22650.1"/>
    <property type="molecule type" value="Genomic_DNA"/>
</dbReference>
<dbReference type="AlphaFoldDB" id="A0A3G2HZR9"/>
<evidence type="ECO:0000256" key="4">
    <source>
        <dbReference type="PROSITE-ProRule" id="PRU00169"/>
    </source>
</evidence>
<dbReference type="InterPro" id="IPR053142">
    <property type="entry name" value="PchR_regulatory_protein"/>
</dbReference>
<keyword evidence="1" id="KW-0805">Transcription regulation</keyword>
<feature type="domain" description="Response regulatory" evidence="6">
    <location>
        <begin position="16"/>
        <end position="134"/>
    </location>
</feature>
<proteinExistence type="predicted"/>
<dbReference type="GO" id="GO:0043565">
    <property type="term" value="F:sequence-specific DNA binding"/>
    <property type="evidence" value="ECO:0007669"/>
    <property type="project" value="InterPro"/>
</dbReference>
<keyword evidence="3" id="KW-0804">Transcription</keyword>
<dbReference type="InterPro" id="IPR001789">
    <property type="entry name" value="Sig_transdc_resp-reg_receiver"/>
</dbReference>
<dbReference type="Pfam" id="PF12833">
    <property type="entry name" value="HTH_18"/>
    <property type="match status" value="1"/>
</dbReference>
<dbReference type="InterPro" id="IPR011006">
    <property type="entry name" value="CheY-like_superfamily"/>
</dbReference>
<keyword evidence="4" id="KW-0597">Phosphoprotein</keyword>
<organism evidence="7 8">
    <name type="scientific">Alcaligenes aquatilis</name>
    <dbReference type="NCBI Taxonomy" id="323284"/>
    <lineage>
        <taxon>Bacteria</taxon>
        <taxon>Pseudomonadati</taxon>
        <taxon>Pseudomonadota</taxon>
        <taxon>Betaproteobacteria</taxon>
        <taxon>Burkholderiales</taxon>
        <taxon>Alcaligenaceae</taxon>
        <taxon>Alcaligenes</taxon>
    </lineage>
</organism>
<dbReference type="PRINTS" id="PR00032">
    <property type="entry name" value="HTHARAC"/>
</dbReference>
<dbReference type="Proteomes" id="UP000268070">
    <property type="component" value="Chromosome"/>
</dbReference>
<evidence type="ECO:0000256" key="3">
    <source>
        <dbReference type="ARBA" id="ARBA00023163"/>
    </source>
</evidence>
<dbReference type="PROSITE" id="PS50110">
    <property type="entry name" value="RESPONSE_REGULATORY"/>
    <property type="match status" value="1"/>
</dbReference>
<dbReference type="PANTHER" id="PTHR47893:SF1">
    <property type="entry name" value="REGULATORY PROTEIN PCHR"/>
    <property type="match status" value="1"/>
</dbReference>
<keyword evidence="2" id="KW-0238">DNA-binding</keyword>
<dbReference type="InterPro" id="IPR018060">
    <property type="entry name" value="HTH_AraC"/>
</dbReference>
<sequence>MNKYATIKYQPDQKIRILLISNNTRQHEQLLQALLAGAFRVSVAADGVQGYTKAQLTLPELILVDKQLTGIDALSLTHMLQGLKATAQIPLIILDSRMDGSTEECVTFLKAGAVDYISNPYAVDEVKERINVPLRCPKKILPAMVSGRVHSQQPSTTAETSMLIHAIQKTIDANLGSPPSQKELCNMFKISRRKIMNIFQRNFGLSVSSYIRLQRMYRAEYLLRTTALKIDVIATDLGFSSPANFSTAFKTYAGVAPGKFRQAIERNKPYTDNRPCMRSMGPPVFSSGWCPP</sequence>
<dbReference type="GO" id="GO:0000160">
    <property type="term" value="P:phosphorelay signal transduction system"/>
    <property type="evidence" value="ECO:0007669"/>
    <property type="project" value="InterPro"/>
</dbReference>
<dbReference type="SUPFAM" id="SSF52172">
    <property type="entry name" value="CheY-like"/>
    <property type="match status" value="1"/>
</dbReference>
<gene>
    <name evidence="7" type="ORF">D3M96_03510</name>
</gene>
<evidence type="ECO:0000259" key="5">
    <source>
        <dbReference type="PROSITE" id="PS01124"/>
    </source>
</evidence>
<evidence type="ECO:0000256" key="1">
    <source>
        <dbReference type="ARBA" id="ARBA00023015"/>
    </source>
</evidence>
<dbReference type="SMART" id="SM00342">
    <property type="entry name" value="HTH_ARAC"/>
    <property type="match status" value="1"/>
</dbReference>
<protein>
    <submittedName>
        <fullName evidence="7">AraC family transcriptional regulator</fullName>
    </submittedName>
</protein>